<evidence type="ECO:0000313" key="1">
    <source>
        <dbReference type="EMBL" id="SVC25686.1"/>
    </source>
</evidence>
<reference evidence="1" key="1">
    <citation type="submission" date="2018-05" db="EMBL/GenBank/DDBJ databases">
        <authorList>
            <person name="Lanie J.A."/>
            <person name="Ng W.-L."/>
            <person name="Kazmierczak K.M."/>
            <person name="Andrzejewski T.M."/>
            <person name="Davidsen T.M."/>
            <person name="Wayne K.J."/>
            <person name="Tettelin H."/>
            <person name="Glass J.I."/>
            <person name="Rusch D."/>
            <person name="Podicherti R."/>
            <person name="Tsui H.-C.T."/>
            <person name="Winkler M.E."/>
        </authorList>
    </citation>
    <scope>NUCLEOTIDE SEQUENCE</scope>
</reference>
<dbReference type="EMBL" id="UINC01081637">
    <property type="protein sequence ID" value="SVC25686.1"/>
    <property type="molecule type" value="Genomic_DNA"/>
</dbReference>
<dbReference type="GO" id="GO:0016020">
    <property type="term" value="C:membrane"/>
    <property type="evidence" value="ECO:0007669"/>
    <property type="project" value="InterPro"/>
</dbReference>
<protein>
    <submittedName>
        <fullName evidence="1">Uncharacterized protein</fullName>
    </submittedName>
</protein>
<organism evidence="1">
    <name type="scientific">marine metagenome</name>
    <dbReference type="NCBI Taxonomy" id="408172"/>
    <lineage>
        <taxon>unclassified sequences</taxon>
        <taxon>metagenomes</taxon>
        <taxon>ecological metagenomes</taxon>
    </lineage>
</organism>
<dbReference type="AlphaFoldDB" id="A0A382KN66"/>
<accession>A0A382KN66</accession>
<feature type="non-terminal residue" evidence="1">
    <location>
        <position position="1"/>
    </location>
</feature>
<gene>
    <name evidence="1" type="ORF">METZ01_LOCUS278540</name>
</gene>
<dbReference type="InterPro" id="IPR011066">
    <property type="entry name" value="MscS_channel_C_sf"/>
</dbReference>
<proteinExistence type="predicted"/>
<name>A0A382KN66_9ZZZZ</name>
<sequence>YKRFKENQITIPYPTMRVLMPDK</sequence>
<dbReference type="SUPFAM" id="SSF82689">
    <property type="entry name" value="Mechanosensitive channel protein MscS (YggB), C-terminal domain"/>
    <property type="match status" value="1"/>
</dbReference>